<evidence type="ECO:0000313" key="5">
    <source>
        <dbReference type="Proteomes" id="UP001652661"/>
    </source>
</evidence>
<dbReference type="GeneID" id="108073599"/>
<evidence type="ECO:0000256" key="1">
    <source>
        <dbReference type="ARBA" id="ARBA00022723"/>
    </source>
</evidence>
<evidence type="ECO:0000256" key="3">
    <source>
        <dbReference type="SAM" id="SignalP"/>
    </source>
</evidence>
<name>A0A6P4IAC7_DROKI</name>
<dbReference type="InterPro" id="IPR003146">
    <property type="entry name" value="M14A_act_pep"/>
</dbReference>
<proteinExistence type="predicted"/>
<dbReference type="Pfam" id="PF02244">
    <property type="entry name" value="Propep_M14"/>
    <property type="match status" value="1"/>
</dbReference>
<keyword evidence="1" id="KW-0479">Metal-binding</keyword>
<reference evidence="6" key="2">
    <citation type="submission" date="2025-08" db="UniProtKB">
        <authorList>
            <consortium name="RefSeq"/>
        </authorList>
    </citation>
    <scope>IDENTIFICATION</scope>
    <source>
        <strain evidence="6">14028-0561.14</strain>
        <tissue evidence="6">Whole fly</tissue>
    </source>
</reference>
<evidence type="ECO:0000313" key="6">
    <source>
        <dbReference type="RefSeq" id="XP_017020779.1"/>
    </source>
</evidence>
<dbReference type="SUPFAM" id="SSF54897">
    <property type="entry name" value="Protease propeptides/inhibitors"/>
    <property type="match status" value="1"/>
</dbReference>
<feature type="chain" id="PRO_5027984626" description="Carboxypeptidase activation peptide domain-containing protein" evidence="3">
    <location>
        <begin position="18"/>
        <end position="107"/>
    </location>
</feature>
<protein>
    <recommendedName>
        <fullName evidence="4">Carboxypeptidase activation peptide domain-containing protein</fullName>
    </recommendedName>
</protein>
<dbReference type="RefSeq" id="XP_017020779.1">
    <property type="nucleotide sequence ID" value="XM_017165290.3"/>
</dbReference>
<dbReference type="Gene3D" id="3.30.70.340">
    <property type="entry name" value="Metallocarboxypeptidase-like"/>
    <property type="match status" value="1"/>
</dbReference>
<dbReference type="OrthoDB" id="7827262at2759"/>
<keyword evidence="3" id="KW-0732">Signal</keyword>
<gene>
    <name evidence="6" type="primary">LOC108073599</name>
</gene>
<dbReference type="GO" id="GO:0046872">
    <property type="term" value="F:metal ion binding"/>
    <property type="evidence" value="ECO:0007669"/>
    <property type="project" value="UniProtKB-KW"/>
</dbReference>
<keyword evidence="5" id="KW-1185">Reference proteome</keyword>
<dbReference type="InterPro" id="IPR036990">
    <property type="entry name" value="M14A-like_propep"/>
</dbReference>
<dbReference type="Proteomes" id="UP001652661">
    <property type="component" value="Chromosome 2L"/>
</dbReference>
<keyword evidence="2" id="KW-0862">Zinc</keyword>
<accession>A0A6P4IAC7</accession>
<reference evidence="5" key="1">
    <citation type="submission" date="2025-05" db="UniProtKB">
        <authorList>
            <consortium name="RefSeq"/>
        </authorList>
    </citation>
    <scope>NUCLEOTIDE SEQUENCE [LARGE SCALE GENOMIC DNA]</scope>
    <source>
        <strain evidence="5">14028-0561.14</strain>
    </source>
</reference>
<sequence length="107" mass="12476">MRPLIVLLLLIVAQAWSFSASPPRSYDGYSVYRVRIASPSQRQAVDQLLEQHDRYNLWHRSINEVHIMVHPRAQKSFRKIMLEAKIVVELMIPNVQVLIDGQRANKE</sequence>
<feature type="signal peptide" evidence="3">
    <location>
        <begin position="1"/>
        <end position="17"/>
    </location>
</feature>
<organism evidence="5 6">
    <name type="scientific">Drosophila kikkawai</name>
    <name type="common">Fruit fly</name>
    <dbReference type="NCBI Taxonomy" id="30033"/>
    <lineage>
        <taxon>Eukaryota</taxon>
        <taxon>Metazoa</taxon>
        <taxon>Ecdysozoa</taxon>
        <taxon>Arthropoda</taxon>
        <taxon>Hexapoda</taxon>
        <taxon>Insecta</taxon>
        <taxon>Pterygota</taxon>
        <taxon>Neoptera</taxon>
        <taxon>Endopterygota</taxon>
        <taxon>Diptera</taxon>
        <taxon>Brachycera</taxon>
        <taxon>Muscomorpha</taxon>
        <taxon>Ephydroidea</taxon>
        <taxon>Drosophilidae</taxon>
        <taxon>Drosophila</taxon>
        <taxon>Sophophora</taxon>
    </lineage>
</organism>
<dbReference type="AlphaFoldDB" id="A0A6P4IAC7"/>
<evidence type="ECO:0000256" key="2">
    <source>
        <dbReference type="ARBA" id="ARBA00022833"/>
    </source>
</evidence>
<feature type="domain" description="Carboxypeptidase activation peptide" evidence="4">
    <location>
        <begin position="32"/>
        <end position="102"/>
    </location>
</feature>
<evidence type="ECO:0000259" key="4">
    <source>
        <dbReference type="Pfam" id="PF02244"/>
    </source>
</evidence>